<dbReference type="KEGG" id="taj:C1A40_04585"/>
<dbReference type="PANTHER" id="PTHR34980">
    <property type="entry name" value="INNER MEMBRANE PROTEIN-RELATED-RELATED"/>
    <property type="match status" value="1"/>
</dbReference>
<dbReference type="Proteomes" id="UP000236592">
    <property type="component" value="Chromosome"/>
</dbReference>
<protein>
    <recommendedName>
        <fullName evidence="4">DUF805 domain-containing protein</fullName>
    </recommendedName>
</protein>
<keyword evidence="1" id="KW-0812">Transmembrane</keyword>
<dbReference type="PANTHER" id="PTHR34980:SF2">
    <property type="entry name" value="INNER MEMBRANE PROTEIN YHAH-RELATED"/>
    <property type="match status" value="1"/>
</dbReference>
<evidence type="ECO:0008006" key="4">
    <source>
        <dbReference type="Google" id="ProtNLM"/>
    </source>
</evidence>
<proteinExistence type="predicted"/>
<accession>A0A2I7SFY5</accession>
<organism evidence="2 3">
    <name type="scientific">Pseudotamlana carrageenivorans</name>
    <dbReference type="NCBI Taxonomy" id="2069432"/>
    <lineage>
        <taxon>Bacteria</taxon>
        <taxon>Pseudomonadati</taxon>
        <taxon>Bacteroidota</taxon>
        <taxon>Flavobacteriia</taxon>
        <taxon>Flavobacteriales</taxon>
        <taxon>Flavobacteriaceae</taxon>
        <taxon>Pseudotamlana</taxon>
    </lineage>
</organism>
<dbReference type="EMBL" id="CP025938">
    <property type="protein sequence ID" value="AUS04795.1"/>
    <property type="molecule type" value="Genomic_DNA"/>
</dbReference>
<dbReference type="Pfam" id="PF05656">
    <property type="entry name" value="DUF805"/>
    <property type="match status" value="1"/>
</dbReference>
<evidence type="ECO:0000313" key="2">
    <source>
        <dbReference type="EMBL" id="AUS04795.1"/>
    </source>
</evidence>
<dbReference type="AlphaFoldDB" id="A0A2I7SFY5"/>
<feature type="transmembrane region" description="Helical" evidence="1">
    <location>
        <begin position="54"/>
        <end position="73"/>
    </location>
</feature>
<dbReference type="OrthoDB" id="9812349at2"/>
<dbReference type="InterPro" id="IPR008523">
    <property type="entry name" value="DUF805"/>
</dbReference>
<dbReference type="GO" id="GO:0005886">
    <property type="term" value="C:plasma membrane"/>
    <property type="evidence" value="ECO:0007669"/>
    <property type="project" value="TreeGrafter"/>
</dbReference>
<gene>
    <name evidence="2" type="ORF">C1A40_04585</name>
</gene>
<reference evidence="3" key="1">
    <citation type="submission" date="2018-01" db="EMBL/GenBank/DDBJ databases">
        <title>Complete genome of Tamlana sp. UJ94.</title>
        <authorList>
            <person name="Jung J."/>
            <person name="Chung D."/>
            <person name="Bae S.S."/>
            <person name="Baek K."/>
        </authorList>
    </citation>
    <scope>NUCLEOTIDE SEQUENCE [LARGE SCALE GENOMIC DNA]</scope>
    <source>
        <strain evidence="3">UJ94</strain>
    </source>
</reference>
<name>A0A2I7SFY5_9FLAO</name>
<feature type="transmembrane region" description="Helical" evidence="1">
    <location>
        <begin position="23"/>
        <end position="48"/>
    </location>
</feature>
<keyword evidence="3" id="KW-1185">Reference proteome</keyword>
<keyword evidence="1" id="KW-0472">Membrane</keyword>
<keyword evidence="1" id="KW-1133">Transmembrane helix</keyword>
<sequence>MKWYKKVLSQYTDFKGRSRRQEFWMFVLFNFIFAFIAAAIDNILGLAYNDNGTGPISLIYGLAVLIPGLAVAVRRLHDIGKSGIRFG</sequence>
<dbReference type="RefSeq" id="WP_102994867.1">
    <property type="nucleotide sequence ID" value="NZ_CP025938.1"/>
</dbReference>
<evidence type="ECO:0000313" key="3">
    <source>
        <dbReference type="Proteomes" id="UP000236592"/>
    </source>
</evidence>
<evidence type="ECO:0000256" key="1">
    <source>
        <dbReference type="SAM" id="Phobius"/>
    </source>
</evidence>